<evidence type="ECO:0000313" key="11">
    <source>
        <dbReference type="Proteomes" id="UP001149719"/>
    </source>
</evidence>
<keyword evidence="6" id="KW-0653">Protein transport</keyword>
<evidence type="ECO:0000256" key="2">
    <source>
        <dbReference type="ARBA" id="ARBA00006602"/>
    </source>
</evidence>
<keyword evidence="5" id="KW-1005">Bacterial flagellum biogenesis</keyword>
<proteinExistence type="inferred from homology"/>
<evidence type="ECO:0000256" key="1">
    <source>
        <dbReference type="ARBA" id="ARBA00003041"/>
    </source>
</evidence>
<comment type="caution">
    <text evidence="10">The sequence shown here is derived from an EMBL/GenBank/DDBJ whole genome shotgun (WGS) entry which is preliminary data.</text>
</comment>
<dbReference type="Pfam" id="PF02108">
    <property type="entry name" value="FliH"/>
    <property type="match status" value="1"/>
</dbReference>
<evidence type="ECO:0000259" key="9">
    <source>
        <dbReference type="Pfam" id="PF02108"/>
    </source>
</evidence>
<keyword evidence="11" id="KW-1185">Reference proteome</keyword>
<comment type="function">
    <text evidence="1">Needed for flagellar regrowth and assembly.</text>
</comment>
<evidence type="ECO:0000256" key="6">
    <source>
        <dbReference type="ARBA" id="ARBA00022927"/>
    </source>
</evidence>
<evidence type="ECO:0000256" key="4">
    <source>
        <dbReference type="ARBA" id="ARBA00022448"/>
    </source>
</evidence>
<organism evidence="10 11">
    <name type="scientific">Marinomonas phaeophyticola</name>
    <dbReference type="NCBI Taxonomy" id="3004091"/>
    <lineage>
        <taxon>Bacteria</taxon>
        <taxon>Pseudomonadati</taxon>
        <taxon>Pseudomonadota</taxon>
        <taxon>Gammaproteobacteria</taxon>
        <taxon>Oceanospirillales</taxon>
        <taxon>Oceanospirillaceae</taxon>
        <taxon>Marinomonas</taxon>
    </lineage>
</organism>
<evidence type="ECO:0000256" key="5">
    <source>
        <dbReference type="ARBA" id="ARBA00022795"/>
    </source>
</evidence>
<dbReference type="PANTHER" id="PTHR34982:SF1">
    <property type="entry name" value="FLAGELLAR ASSEMBLY PROTEIN FLIH"/>
    <property type="match status" value="1"/>
</dbReference>
<protein>
    <recommendedName>
        <fullName evidence="3">Flagellar assembly protein FliH</fullName>
    </recommendedName>
</protein>
<evidence type="ECO:0000256" key="7">
    <source>
        <dbReference type="ARBA" id="ARBA00023225"/>
    </source>
</evidence>
<comment type="similarity">
    <text evidence="2">Belongs to the FliH family.</text>
</comment>
<feature type="region of interest" description="Disordered" evidence="8">
    <location>
        <begin position="278"/>
        <end position="302"/>
    </location>
</feature>
<evidence type="ECO:0000256" key="8">
    <source>
        <dbReference type="SAM" id="MobiDB-lite"/>
    </source>
</evidence>
<dbReference type="InterPro" id="IPR018035">
    <property type="entry name" value="Flagellar_FliH/T3SS_HrpE"/>
</dbReference>
<name>A0ABT4JY09_9GAMM</name>
<evidence type="ECO:0000256" key="3">
    <source>
        <dbReference type="ARBA" id="ARBA00016507"/>
    </source>
</evidence>
<dbReference type="InterPro" id="IPR051472">
    <property type="entry name" value="T3SS_Stator/FliH"/>
</dbReference>
<evidence type="ECO:0000313" key="10">
    <source>
        <dbReference type="EMBL" id="MCZ2723291.1"/>
    </source>
</evidence>
<sequence length="302" mass="34451">MGDDVRKEDKKLTAYERWELPCLQDENKKTEVPHSGLLIKTEATVTYEEIDEDELVYEPLTASQLEEIRSAAYEEGFAQGLVEGTREGIEQGRVEGLELGKEEGFGIGQKEGFELGHSEAKEQANTQFQQIEIQLKTLLDELISPLRSTRSAVEKTLYSTIKRLINNIVQLEVSNYATEILKSQLNFIFDSIEDYEGKIKLSLNPKDIELLDDYQIFKGFNLHLEPLETLMSGGFILESKNFFVDGSIDNRMEKIFTELEQLVEQIDMDEKEVNERPVNLANQDDIITPLNEKSDVDSNDSD</sequence>
<keyword evidence="4" id="KW-0813">Transport</keyword>
<dbReference type="Proteomes" id="UP001149719">
    <property type="component" value="Unassembled WGS sequence"/>
</dbReference>
<reference evidence="10" key="1">
    <citation type="submission" date="2022-12" db="EMBL/GenBank/DDBJ databases">
        <title>Marinomonas 15G1-11 sp. nov, isolated from marine algae.</title>
        <authorList>
            <person name="Butt M."/>
            <person name="Choi D.G."/>
            <person name="Kim J.M."/>
            <person name="Lee J.K."/>
            <person name="Baek J.H."/>
            <person name="Jeon C.O."/>
        </authorList>
    </citation>
    <scope>NUCLEOTIDE SEQUENCE</scope>
    <source>
        <strain evidence="10">15G1-11</strain>
    </source>
</reference>
<accession>A0ABT4JY09</accession>
<dbReference type="SUPFAM" id="SSF160527">
    <property type="entry name" value="V-type ATPase subunit E-like"/>
    <property type="match status" value="1"/>
</dbReference>
<dbReference type="EMBL" id="JAPUBN010000020">
    <property type="protein sequence ID" value="MCZ2723291.1"/>
    <property type="molecule type" value="Genomic_DNA"/>
</dbReference>
<dbReference type="PANTHER" id="PTHR34982">
    <property type="entry name" value="YOP PROTEINS TRANSLOCATION PROTEIN L"/>
    <property type="match status" value="1"/>
</dbReference>
<gene>
    <name evidence="10" type="ORF">O1D97_17185</name>
</gene>
<dbReference type="RefSeq" id="WP_269127379.1">
    <property type="nucleotide sequence ID" value="NZ_JAPUBN010000020.1"/>
</dbReference>
<keyword evidence="7" id="KW-1006">Bacterial flagellum protein export</keyword>
<feature type="domain" description="Flagellar assembly protein FliH/Type III secretion system HrpE" evidence="9">
    <location>
        <begin position="134"/>
        <end position="255"/>
    </location>
</feature>